<feature type="domain" description="Activator of Hsp90 ATPase homologue 1/2-like C-terminal" evidence="2">
    <location>
        <begin position="22"/>
        <end position="150"/>
    </location>
</feature>
<dbReference type="InterPro" id="IPR013538">
    <property type="entry name" value="ASHA1/2-like_C"/>
</dbReference>
<gene>
    <name evidence="3" type="ORF">ACFO4N_12160</name>
</gene>
<evidence type="ECO:0000313" key="4">
    <source>
        <dbReference type="Proteomes" id="UP001596022"/>
    </source>
</evidence>
<dbReference type="InterPro" id="IPR023393">
    <property type="entry name" value="START-like_dom_sf"/>
</dbReference>
<dbReference type="Proteomes" id="UP001596022">
    <property type="component" value="Unassembled WGS sequence"/>
</dbReference>
<evidence type="ECO:0000313" key="3">
    <source>
        <dbReference type="EMBL" id="MFC4619466.1"/>
    </source>
</evidence>
<dbReference type="Pfam" id="PF08327">
    <property type="entry name" value="AHSA1"/>
    <property type="match status" value="1"/>
</dbReference>
<evidence type="ECO:0000259" key="2">
    <source>
        <dbReference type="Pfam" id="PF08327"/>
    </source>
</evidence>
<proteinExistence type="inferred from homology"/>
<dbReference type="CDD" id="cd08899">
    <property type="entry name" value="SRPBCC_CalC_Aha1-like_6"/>
    <property type="match status" value="1"/>
</dbReference>
<dbReference type="SUPFAM" id="SSF55961">
    <property type="entry name" value="Bet v1-like"/>
    <property type="match status" value="1"/>
</dbReference>
<accession>A0ABV9GMT1</accession>
<dbReference type="RefSeq" id="WP_376846564.1">
    <property type="nucleotide sequence ID" value="NZ_JBHSFW010000009.1"/>
</dbReference>
<protein>
    <submittedName>
        <fullName evidence="3">SRPBCC family protein</fullName>
    </submittedName>
</protein>
<comment type="caution">
    <text evidence="3">The sequence shown here is derived from an EMBL/GenBank/DDBJ whole genome shotgun (WGS) entry which is preliminary data.</text>
</comment>
<comment type="similarity">
    <text evidence="1">Belongs to the AHA1 family.</text>
</comment>
<sequence length="181" mass="20955">MSDFGVVHEPNTLRFERVLPGPIDRVWAYLTESEKRGTWLASGKMELRVRGRVELHFHHADLSPQLEPTPEQYKEMENGHTNYGHVTRCDPPHLLSFTWAEDSGDYTEVTFELTPLNGDVLLVLTHRRLENMDLMIDVASGWHTHLGILGDRLRHRDPRPFWSTHTKMIMAYEAHFASGKN</sequence>
<keyword evidence="4" id="KW-1185">Reference proteome</keyword>
<reference evidence="4" key="1">
    <citation type="journal article" date="2019" name="Int. J. Syst. Evol. Microbiol.">
        <title>The Global Catalogue of Microorganisms (GCM) 10K type strain sequencing project: providing services to taxonomists for standard genome sequencing and annotation.</title>
        <authorList>
            <consortium name="The Broad Institute Genomics Platform"/>
            <consortium name="The Broad Institute Genome Sequencing Center for Infectious Disease"/>
            <person name="Wu L."/>
            <person name="Ma J."/>
        </authorList>
    </citation>
    <scope>NUCLEOTIDE SEQUENCE [LARGE SCALE GENOMIC DNA]</scope>
    <source>
        <strain evidence="4">CGMCC 1.16306</strain>
    </source>
</reference>
<organism evidence="3 4">
    <name type="scientific">Camelliibacillus cellulosilyticus</name>
    <dbReference type="NCBI Taxonomy" id="2174486"/>
    <lineage>
        <taxon>Bacteria</taxon>
        <taxon>Bacillati</taxon>
        <taxon>Bacillota</taxon>
        <taxon>Bacilli</taxon>
        <taxon>Bacillales</taxon>
        <taxon>Sporolactobacillaceae</taxon>
        <taxon>Camelliibacillus</taxon>
    </lineage>
</organism>
<name>A0ABV9GMT1_9BACL</name>
<evidence type="ECO:0000256" key="1">
    <source>
        <dbReference type="ARBA" id="ARBA00006817"/>
    </source>
</evidence>
<dbReference type="EMBL" id="JBHSFW010000009">
    <property type="protein sequence ID" value="MFC4619466.1"/>
    <property type="molecule type" value="Genomic_DNA"/>
</dbReference>
<dbReference type="Gene3D" id="3.30.530.20">
    <property type="match status" value="1"/>
</dbReference>